<evidence type="ECO:0000313" key="1">
    <source>
        <dbReference type="EMBL" id="MCY1072934.1"/>
    </source>
</evidence>
<keyword evidence="2" id="KW-1185">Reference proteome</keyword>
<protein>
    <recommendedName>
        <fullName evidence="3">MalT-like TPR region domain-containing protein</fullName>
    </recommendedName>
</protein>
<gene>
    <name evidence="1" type="ORF">OV287_00430</name>
</gene>
<sequence length="139" mass="15354">MDDARHERISELCVMGEELARQRELASALLKYREALALIPRPVEEHDVSLRVLTALGDMCFQLGRFSEGKHALQGAARSSGGLGTPFVHLRLGQCELELGNTERAVEELARALTHGGEALFEGIDSKYLAFVKSLPRRP</sequence>
<comment type="caution">
    <text evidence="1">The sequence shown here is derived from an EMBL/GenBank/DDBJ whole genome shotgun (WGS) entry which is preliminary data.</text>
</comment>
<dbReference type="EMBL" id="JAPNKA010000001">
    <property type="protein sequence ID" value="MCY1072934.1"/>
    <property type="molecule type" value="Genomic_DNA"/>
</dbReference>
<dbReference type="SUPFAM" id="SSF48452">
    <property type="entry name" value="TPR-like"/>
    <property type="match status" value="1"/>
</dbReference>
<name>A0ABT3ZV42_9BACT</name>
<evidence type="ECO:0008006" key="3">
    <source>
        <dbReference type="Google" id="ProtNLM"/>
    </source>
</evidence>
<accession>A0ABT3ZV42</accession>
<dbReference type="Proteomes" id="UP001207654">
    <property type="component" value="Unassembled WGS sequence"/>
</dbReference>
<dbReference type="RefSeq" id="WP_267531956.1">
    <property type="nucleotide sequence ID" value="NZ_JAPNKA010000001.1"/>
</dbReference>
<organism evidence="1 2">
    <name type="scientific">Archangium lansingense</name>
    <dbReference type="NCBI Taxonomy" id="2995310"/>
    <lineage>
        <taxon>Bacteria</taxon>
        <taxon>Pseudomonadati</taxon>
        <taxon>Myxococcota</taxon>
        <taxon>Myxococcia</taxon>
        <taxon>Myxococcales</taxon>
        <taxon>Cystobacterineae</taxon>
        <taxon>Archangiaceae</taxon>
        <taxon>Archangium</taxon>
    </lineage>
</organism>
<reference evidence="1 2" key="1">
    <citation type="submission" date="2022-11" db="EMBL/GenBank/DDBJ databases">
        <title>Minimal conservation of predation-associated metabolite biosynthetic gene clusters underscores biosynthetic potential of Myxococcota including descriptions for ten novel species: Archangium lansinium sp. nov., Myxococcus landrumus sp. nov., Nannocystis bai.</title>
        <authorList>
            <person name="Ahearne A."/>
            <person name="Stevens C."/>
            <person name="Phillips K."/>
        </authorList>
    </citation>
    <scope>NUCLEOTIDE SEQUENCE [LARGE SCALE GENOMIC DNA]</scope>
    <source>
        <strain evidence="1 2">MIWBW</strain>
    </source>
</reference>
<evidence type="ECO:0000313" key="2">
    <source>
        <dbReference type="Proteomes" id="UP001207654"/>
    </source>
</evidence>
<dbReference type="InterPro" id="IPR011990">
    <property type="entry name" value="TPR-like_helical_dom_sf"/>
</dbReference>
<proteinExistence type="predicted"/>
<dbReference type="Gene3D" id="1.25.40.10">
    <property type="entry name" value="Tetratricopeptide repeat domain"/>
    <property type="match status" value="1"/>
</dbReference>